<dbReference type="InterPro" id="IPR036397">
    <property type="entry name" value="RNaseH_sf"/>
</dbReference>
<dbReference type="InterPro" id="IPR013520">
    <property type="entry name" value="Ribonucl_H"/>
</dbReference>
<dbReference type="GO" id="GO:0006308">
    <property type="term" value="P:DNA catabolic process"/>
    <property type="evidence" value="ECO:0007669"/>
    <property type="project" value="TreeGrafter"/>
</dbReference>
<gene>
    <name evidence="11" type="primary">LOC106770524</name>
</gene>
<evidence type="ECO:0000256" key="5">
    <source>
        <dbReference type="ARBA" id="ARBA00022839"/>
    </source>
</evidence>
<dbReference type="STRING" id="3916.A0A1S3V0Y6"/>
<reference evidence="11" key="2">
    <citation type="submission" date="2025-08" db="UniProtKB">
        <authorList>
            <consortium name="RefSeq"/>
        </authorList>
    </citation>
    <scope>IDENTIFICATION</scope>
    <source>
        <tissue evidence="11">Leaf</tissue>
    </source>
</reference>
<dbReference type="InterPro" id="IPR040393">
    <property type="entry name" value="TREX1/2"/>
</dbReference>
<evidence type="ECO:0000259" key="9">
    <source>
        <dbReference type="SMART" id="SM00479"/>
    </source>
</evidence>
<evidence type="ECO:0000256" key="1">
    <source>
        <dbReference type="ARBA" id="ARBA00001946"/>
    </source>
</evidence>
<dbReference type="InterPro" id="IPR012337">
    <property type="entry name" value="RNaseH-like_sf"/>
</dbReference>
<protein>
    <submittedName>
        <fullName evidence="11">Exonuclease DPD1, chloroplastic/mitochondrial</fullName>
    </submittedName>
</protein>
<sequence>MLFLLCLATFKTSSSLHLHCQGIFELMRTGSCIFFLLQVPRCSIHSLAKCREDEALCGFIKIYGNKSSIRLLGSRIDEPERGFATKLIKRLVTTREGSKQSTGNTKLRSIKHESFREEILPSATVNENTTQLDQLQKIQWPEVQEIAQYKNLSDLLTVFVFDVETTGYSRVNDRIIDIALRDLQGGEHSTFQTLVNPQCHVPNSHVHGIATHMVNRTDVPRMEDLVPILLQYIRSREKHGGYVLWIAHNARAFDAPFLMHEFIRCSMEIPHNWLFLDTLPLARQLIKTAGFFLCISHRIEQKHLMHRNEKILTLHMLACRNKPFFSFTGSAHRAMVDVNTLSQVLPVLTSDLKLTLSSLVKKSFNFSDKG</sequence>
<dbReference type="Gene3D" id="3.30.420.10">
    <property type="entry name" value="Ribonuclease H-like superfamily/Ribonuclease H"/>
    <property type="match status" value="1"/>
</dbReference>
<keyword evidence="10" id="KW-1185">Reference proteome</keyword>
<evidence type="ECO:0000256" key="4">
    <source>
        <dbReference type="ARBA" id="ARBA00022801"/>
    </source>
</evidence>
<evidence type="ECO:0000256" key="7">
    <source>
        <dbReference type="ARBA" id="ARBA00025769"/>
    </source>
</evidence>
<evidence type="ECO:0000256" key="3">
    <source>
        <dbReference type="ARBA" id="ARBA00022723"/>
    </source>
</evidence>
<feature type="domain" description="Exonuclease" evidence="9">
    <location>
        <begin position="157"/>
        <end position="354"/>
    </location>
</feature>
<keyword evidence="5 11" id="KW-0269">Exonuclease</keyword>
<comment type="similarity">
    <text evidence="7">Belongs to the exonuclease superfamily. TREX family.</text>
</comment>
<organism evidence="10 11">
    <name type="scientific">Vigna radiata var. radiata</name>
    <name type="common">Mung bean</name>
    <name type="synonym">Phaseolus aureus</name>
    <dbReference type="NCBI Taxonomy" id="3916"/>
    <lineage>
        <taxon>Eukaryota</taxon>
        <taxon>Viridiplantae</taxon>
        <taxon>Streptophyta</taxon>
        <taxon>Embryophyta</taxon>
        <taxon>Tracheophyta</taxon>
        <taxon>Spermatophyta</taxon>
        <taxon>Magnoliopsida</taxon>
        <taxon>eudicotyledons</taxon>
        <taxon>Gunneridae</taxon>
        <taxon>Pentapetalae</taxon>
        <taxon>rosids</taxon>
        <taxon>fabids</taxon>
        <taxon>Fabales</taxon>
        <taxon>Fabaceae</taxon>
        <taxon>Papilionoideae</taxon>
        <taxon>50 kb inversion clade</taxon>
        <taxon>NPAAA clade</taxon>
        <taxon>indigoferoid/millettioid clade</taxon>
        <taxon>Phaseoleae</taxon>
        <taxon>Vigna</taxon>
    </lineage>
</organism>
<feature type="chain" id="PRO_5017973893" evidence="8">
    <location>
        <begin position="16"/>
        <end position="370"/>
    </location>
</feature>
<keyword evidence="3" id="KW-0479">Metal-binding</keyword>
<dbReference type="GO" id="GO:0005737">
    <property type="term" value="C:cytoplasm"/>
    <property type="evidence" value="ECO:0007669"/>
    <property type="project" value="TreeGrafter"/>
</dbReference>
<proteinExistence type="inferred from homology"/>
<keyword evidence="2" id="KW-0540">Nuclease</keyword>
<evidence type="ECO:0000256" key="8">
    <source>
        <dbReference type="SAM" id="SignalP"/>
    </source>
</evidence>
<evidence type="ECO:0000313" key="11">
    <source>
        <dbReference type="RefSeq" id="XP_014511814.2"/>
    </source>
</evidence>
<dbReference type="PANTHER" id="PTHR13058">
    <property type="entry name" value="THREE PRIME REPAIR EXONUCLEASE 1, 2"/>
    <property type="match status" value="1"/>
</dbReference>
<dbReference type="GO" id="GO:0046872">
    <property type="term" value="F:metal ion binding"/>
    <property type="evidence" value="ECO:0007669"/>
    <property type="project" value="UniProtKB-KW"/>
</dbReference>
<dbReference type="GO" id="GO:0003676">
    <property type="term" value="F:nucleic acid binding"/>
    <property type="evidence" value="ECO:0007669"/>
    <property type="project" value="InterPro"/>
</dbReference>
<dbReference type="AlphaFoldDB" id="A0A1S3V0Y6"/>
<dbReference type="PANTHER" id="PTHR13058:SF19">
    <property type="entry name" value="LD40940P"/>
    <property type="match status" value="1"/>
</dbReference>
<dbReference type="SUPFAM" id="SSF53098">
    <property type="entry name" value="Ribonuclease H-like"/>
    <property type="match status" value="1"/>
</dbReference>
<evidence type="ECO:0000256" key="2">
    <source>
        <dbReference type="ARBA" id="ARBA00022722"/>
    </source>
</evidence>
<evidence type="ECO:0000256" key="6">
    <source>
        <dbReference type="ARBA" id="ARBA00022842"/>
    </source>
</evidence>
<dbReference type="Proteomes" id="UP000087766">
    <property type="component" value="Chromosome 8"/>
</dbReference>
<dbReference type="KEGG" id="vra:106770524"/>
<comment type="cofactor">
    <cofactor evidence="1">
        <name>Mg(2+)</name>
        <dbReference type="ChEBI" id="CHEBI:18420"/>
    </cofactor>
</comment>
<dbReference type="CDD" id="cd06127">
    <property type="entry name" value="DEDDh"/>
    <property type="match status" value="1"/>
</dbReference>
<feature type="signal peptide" evidence="8">
    <location>
        <begin position="1"/>
        <end position="15"/>
    </location>
</feature>
<dbReference type="SMART" id="SM00479">
    <property type="entry name" value="EXOIII"/>
    <property type="match status" value="1"/>
</dbReference>
<dbReference type="OrthoDB" id="10250935at2759"/>
<dbReference type="GO" id="GO:0008296">
    <property type="term" value="F:3'-5'-DNA exonuclease activity"/>
    <property type="evidence" value="ECO:0007669"/>
    <property type="project" value="TreeGrafter"/>
</dbReference>
<keyword evidence="4" id="KW-0378">Hydrolase</keyword>
<dbReference type="GeneID" id="106770524"/>
<dbReference type="Pfam" id="PF00929">
    <property type="entry name" value="RNase_T"/>
    <property type="match status" value="1"/>
</dbReference>
<dbReference type="RefSeq" id="XP_014511814.2">
    <property type="nucleotide sequence ID" value="XM_014656328.2"/>
</dbReference>
<accession>A0A1S3V0Y6</accession>
<name>A0A1S3V0Y6_VIGRR</name>
<keyword evidence="6" id="KW-0460">Magnesium</keyword>
<keyword evidence="8" id="KW-0732">Signal</keyword>
<reference evidence="10" key="1">
    <citation type="journal article" date="2014" name="Nat. Commun.">
        <title>Genome sequence of mungbean and insights into evolution within Vigna species.</title>
        <authorList>
            <person name="Kang Y.J."/>
            <person name="Kim S.K."/>
            <person name="Kim M.Y."/>
            <person name="Lestari P."/>
            <person name="Kim K.H."/>
            <person name="Ha B.K."/>
            <person name="Jun T.H."/>
            <person name="Hwang W.J."/>
            <person name="Lee T."/>
            <person name="Lee J."/>
            <person name="Shim S."/>
            <person name="Yoon M.Y."/>
            <person name="Jang Y.E."/>
            <person name="Han K.S."/>
            <person name="Taeprayoon P."/>
            <person name="Yoon N."/>
            <person name="Somta P."/>
            <person name="Tanya P."/>
            <person name="Kim K.S."/>
            <person name="Gwag J.G."/>
            <person name="Moon J.K."/>
            <person name="Lee Y.H."/>
            <person name="Park B.S."/>
            <person name="Bombarely A."/>
            <person name="Doyle J.J."/>
            <person name="Jackson S.A."/>
            <person name="Schafleitner R."/>
            <person name="Srinives P."/>
            <person name="Varshney R.K."/>
            <person name="Lee S.H."/>
        </authorList>
    </citation>
    <scope>NUCLEOTIDE SEQUENCE [LARGE SCALE GENOMIC DNA]</scope>
    <source>
        <strain evidence="10">cv. VC1973A</strain>
    </source>
</reference>
<evidence type="ECO:0000313" key="10">
    <source>
        <dbReference type="Proteomes" id="UP000087766"/>
    </source>
</evidence>